<evidence type="ECO:0000313" key="3">
    <source>
        <dbReference type="Proteomes" id="UP001500665"/>
    </source>
</evidence>
<dbReference type="Proteomes" id="UP001500665">
    <property type="component" value="Unassembled WGS sequence"/>
</dbReference>
<reference evidence="3" key="1">
    <citation type="journal article" date="2019" name="Int. J. Syst. Evol. Microbiol.">
        <title>The Global Catalogue of Microorganisms (GCM) 10K type strain sequencing project: providing services to taxonomists for standard genome sequencing and annotation.</title>
        <authorList>
            <consortium name="The Broad Institute Genomics Platform"/>
            <consortium name="The Broad Institute Genome Sequencing Center for Infectious Disease"/>
            <person name="Wu L."/>
            <person name="Ma J."/>
        </authorList>
    </citation>
    <scope>NUCLEOTIDE SEQUENCE [LARGE SCALE GENOMIC DNA]</scope>
    <source>
        <strain evidence="3">JCM 10696</strain>
    </source>
</reference>
<protein>
    <recommendedName>
        <fullName evidence="4">DUF4352 domain-containing protein</fullName>
    </recommendedName>
</protein>
<comment type="caution">
    <text evidence="2">The sequence shown here is derived from an EMBL/GenBank/DDBJ whole genome shotgun (WGS) entry which is preliminary data.</text>
</comment>
<dbReference type="EMBL" id="BAAAHH010000027">
    <property type="protein sequence ID" value="GAA0962027.1"/>
    <property type="molecule type" value="Genomic_DNA"/>
</dbReference>
<name>A0ABP4C769_9ACTN</name>
<feature type="region of interest" description="Disordered" evidence="1">
    <location>
        <begin position="16"/>
        <end position="38"/>
    </location>
</feature>
<gene>
    <name evidence="2" type="ORF">GCM10009550_55440</name>
</gene>
<evidence type="ECO:0000256" key="1">
    <source>
        <dbReference type="SAM" id="MobiDB-lite"/>
    </source>
</evidence>
<accession>A0ABP4C769</accession>
<keyword evidence="3" id="KW-1185">Reference proteome</keyword>
<sequence length="171" mass="17787">MSVCAMVLVAGCSAGGGGDGAPPEAADAPRSAETPQSDVAVADPGKTIAQAAFDGPKGRFELAVVSLTARGRLANLTLTLTPHYEGKESALAFIYFGGNAPVVSLVDPVNLKRYLVVKDSEGNSLGSGNENYNIGRPNTLNYTFAAPPENVASVDVQFDDYPPFRDVPVSR</sequence>
<evidence type="ECO:0008006" key="4">
    <source>
        <dbReference type="Google" id="ProtNLM"/>
    </source>
</evidence>
<organism evidence="2 3">
    <name type="scientific">Actinocorallia libanotica</name>
    <dbReference type="NCBI Taxonomy" id="46162"/>
    <lineage>
        <taxon>Bacteria</taxon>
        <taxon>Bacillati</taxon>
        <taxon>Actinomycetota</taxon>
        <taxon>Actinomycetes</taxon>
        <taxon>Streptosporangiales</taxon>
        <taxon>Thermomonosporaceae</taxon>
        <taxon>Actinocorallia</taxon>
    </lineage>
</organism>
<evidence type="ECO:0000313" key="2">
    <source>
        <dbReference type="EMBL" id="GAA0962027.1"/>
    </source>
</evidence>
<proteinExistence type="predicted"/>